<evidence type="ECO:0000313" key="2">
    <source>
        <dbReference type="Proteomes" id="UP000002624"/>
    </source>
</evidence>
<protein>
    <submittedName>
        <fullName evidence="1">Uncharacterized protein</fullName>
    </submittedName>
</protein>
<accession>C6H390</accession>
<proteinExistence type="predicted"/>
<organism evidence="1 2">
    <name type="scientific">Ajellomyces capsulatus (strain H143)</name>
    <name type="common">Darling's disease fungus</name>
    <name type="synonym">Histoplasma capsulatum</name>
    <dbReference type="NCBI Taxonomy" id="544712"/>
    <lineage>
        <taxon>Eukaryota</taxon>
        <taxon>Fungi</taxon>
        <taxon>Dikarya</taxon>
        <taxon>Ascomycota</taxon>
        <taxon>Pezizomycotina</taxon>
        <taxon>Eurotiomycetes</taxon>
        <taxon>Eurotiomycetidae</taxon>
        <taxon>Onygenales</taxon>
        <taxon>Ajellomycetaceae</taxon>
        <taxon>Histoplasma</taxon>
    </lineage>
</organism>
<dbReference type="HOGENOM" id="CLU_1481571_0_0_1"/>
<reference evidence="2" key="1">
    <citation type="submission" date="2009-05" db="EMBL/GenBank/DDBJ databases">
        <title>The genome sequence of Ajellomyces capsulatus strain H143.</title>
        <authorList>
            <person name="Champion M."/>
            <person name="Cuomo C.A."/>
            <person name="Ma L.-J."/>
            <person name="Henn M.R."/>
            <person name="Sil A."/>
            <person name="Goldman B."/>
            <person name="Young S.K."/>
            <person name="Kodira C.D."/>
            <person name="Zeng Q."/>
            <person name="Koehrsen M."/>
            <person name="Alvarado L."/>
            <person name="Berlin A.M."/>
            <person name="Borenstein D."/>
            <person name="Chen Z."/>
            <person name="Engels R."/>
            <person name="Freedman E."/>
            <person name="Gellesch M."/>
            <person name="Goldberg J."/>
            <person name="Griggs A."/>
            <person name="Gujja S."/>
            <person name="Heiman D.I."/>
            <person name="Hepburn T.A."/>
            <person name="Howarth C."/>
            <person name="Jen D."/>
            <person name="Larson L."/>
            <person name="Lewis B."/>
            <person name="Mehta T."/>
            <person name="Park D."/>
            <person name="Pearson M."/>
            <person name="Roberts A."/>
            <person name="Saif S."/>
            <person name="Shea T.D."/>
            <person name="Shenoy N."/>
            <person name="Sisk P."/>
            <person name="Stolte C."/>
            <person name="Sykes S."/>
            <person name="Walk T."/>
            <person name="White J."/>
            <person name="Yandava C."/>
            <person name="Klein B."/>
            <person name="McEwen J.G."/>
            <person name="Puccia R."/>
            <person name="Goldman G.H."/>
            <person name="Felipe M.S."/>
            <person name="Nino-Vega G."/>
            <person name="San-Blas G."/>
            <person name="Taylor J.W."/>
            <person name="Mendoza L."/>
            <person name="Galagan J.E."/>
            <person name="Nusbaum C."/>
            <person name="Birren B.W."/>
        </authorList>
    </citation>
    <scope>NUCLEOTIDE SEQUENCE [LARGE SCALE GENOMIC DNA]</scope>
    <source>
        <strain evidence="2">H143</strain>
    </source>
</reference>
<sequence>MALKPETSKSQFLELIQVCIPVVVVVVQGVQGSTDAVETIEQLVFHVRSDAISGGFSHSGQFAFTKRPPFSATPRVRLSVRPSWACSGLASPRLGMVSRAIPQRELPHVSAFTDPRQLYNPAGASLDDVSFPRPALLVNSPLTLSEMTVPKNVCFAPFDPHSCRREGTLASPDMVDIASVNR</sequence>
<evidence type="ECO:0000313" key="1">
    <source>
        <dbReference type="EMBL" id="EER45593.1"/>
    </source>
</evidence>
<dbReference type="VEuPathDB" id="FungiDB:HCDG_01172"/>
<dbReference type="EMBL" id="GG692419">
    <property type="protein sequence ID" value="EER45593.1"/>
    <property type="molecule type" value="Genomic_DNA"/>
</dbReference>
<dbReference type="Proteomes" id="UP000002624">
    <property type="component" value="Unassembled WGS sequence"/>
</dbReference>
<name>C6H390_AJECH</name>
<dbReference type="AlphaFoldDB" id="C6H390"/>
<gene>
    <name evidence="1" type="ORF">HCDG_01172</name>
</gene>